<dbReference type="SUPFAM" id="SSF51735">
    <property type="entry name" value="NAD(P)-binding Rossmann-fold domains"/>
    <property type="match status" value="1"/>
</dbReference>
<dbReference type="PRINTS" id="PR00081">
    <property type="entry name" value="GDHRDH"/>
</dbReference>
<dbReference type="InterPro" id="IPR002347">
    <property type="entry name" value="SDR_fam"/>
</dbReference>
<accession>A0A6L5YC27</accession>
<name>A0A6L5YC27_9BACT</name>
<protein>
    <submittedName>
        <fullName evidence="2">SDR family oxidoreductase</fullName>
    </submittedName>
</protein>
<dbReference type="FunFam" id="3.40.50.720:FF:000084">
    <property type="entry name" value="Short-chain dehydrogenase reductase"/>
    <property type="match status" value="1"/>
</dbReference>
<dbReference type="RefSeq" id="WP_154528886.1">
    <property type="nucleotide sequence ID" value="NZ_VUNH01000007.1"/>
</dbReference>
<evidence type="ECO:0000313" key="3">
    <source>
        <dbReference type="Proteomes" id="UP000473699"/>
    </source>
</evidence>
<dbReference type="CDD" id="cd05233">
    <property type="entry name" value="SDR_c"/>
    <property type="match status" value="1"/>
</dbReference>
<evidence type="ECO:0000313" key="2">
    <source>
        <dbReference type="EMBL" id="MST55791.1"/>
    </source>
</evidence>
<dbReference type="PRINTS" id="PR00080">
    <property type="entry name" value="SDRFAMILY"/>
</dbReference>
<comment type="similarity">
    <text evidence="1">Belongs to the short-chain dehydrogenases/reductases (SDR) family.</text>
</comment>
<dbReference type="Proteomes" id="UP000473699">
    <property type="component" value="Unassembled WGS sequence"/>
</dbReference>
<dbReference type="NCBIfam" id="NF005559">
    <property type="entry name" value="PRK07231.1"/>
    <property type="match status" value="1"/>
</dbReference>
<sequence length="251" mass="26992">MARYEELKGKRVMITGAASGIGLATARRFAAEGAKVFIVDYNKKALEATQKEHPEFAGFSAADVSDEENVKAAFAEMDRLLGGIDVLISNAGISIRSDALNIPYAQWKKVMDINLGGMFLCAKEAGRRMKAQGGGVILMTASSNGTEGHRWYADYNASKAGVILLTKTLALELAPVVRVNCVCPGYVLTPMQRAEYTDEMLAKVNEGIPMKRHAAPEEIGALYAFLASDDARYITGADIRIDGGETAGLYS</sequence>
<keyword evidence="3" id="KW-1185">Reference proteome</keyword>
<dbReference type="Gene3D" id="3.40.50.720">
    <property type="entry name" value="NAD(P)-binding Rossmann-like Domain"/>
    <property type="match status" value="1"/>
</dbReference>
<dbReference type="PROSITE" id="PS00061">
    <property type="entry name" value="ADH_SHORT"/>
    <property type="match status" value="1"/>
</dbReference>
<organism evidence="2 3">
    <name type="scientific">Pyramidobacter porci</name>
    <dbReference type="NCBI Taxonomy" id="2605789"/>
    <lineage>
        <taxon>Bacteria</taxon>
        <taxon>Thermotogati</taxon>
        <taxon>Synergistota</taxon>
        <taxon>Synergistia</taxon>
        <taxon>Synergistales</taxon>
        <taxon>Dethiosulfovibrionaceae</taxon>
        <taxon>Pyramidobacter</taxon>
    </lineage>
</organism>
<evidence type="ECO:0000256" key="1">
    <source>
        <dbReference type="ARBA" id="ARBA00006484"/>
    </source>
</evidence>
<gene>
    <name evidence="2" type="ORF">FYJ74_07065</name>
</gene>
<dbReference type="EMBL" id="VUNH01000007">
    <property type="protein sequence ID" value="MST55791.1"/>
    <property type="molecule type" value="Genomic_DNA"/>
</dbReference>
<dbReference type="PANTHER" id="PTHR42760">
    <property type="entry name" value="SHORT-CHAIN DEHYDROGENASES/REDUCTASES FAMILY MEMBER"/>
    <property type="match status" value="1"/>
</dbReference>
<reference evidence="2 3" key="1">
    <citation type="submission" date="2019-08" db="EMBL/GenBank/DDBJ databases">
        <title>In-depth cultivation of the pig gut microbiome towards novel bacterial diversity and tailored functional studies.</title>
        <authorList>
            <person name="Wylensek D."/>
            <person name="Hitch T.C.A."/>
            <person name="Clavel T."/>
        </authorList>
    </citation>
    <scope>NUCLEOTIDE SEQUENCE [LARGE SCALE GENOMIC DNA]</scope>
    <source>
        <strain evidence="2 3">SM-530-WT-4B</strain>
    </source>
</reference>
<comment type="caution">
    <text evidence="2">The sequence shown here is derived from an EMBL/GenBank/DDBJ whole genome shotgun (WGS) entry which is preliminary data.</text>
</comment>
<proteinExistence type="inferred from homology"/>
<dbReference type="GO" id="GO:0016616">
    <property type="term" value="F:oxidoreductase activity, acting on the CH-OH group of donors, NAD or NADP as acceptor"/>
    <property type="evidence" value="ECO:0007669"/>
    <property type="project" value="TreeGrafter"/>
</dbReference>
<dbReference type="InterPro" id="IPR020904">
    <property type="entry name" value="Sc_DH/Rdtase_CS"/>
</dbReference>
<dbReference type="AlphaFoldDB" id="A0A6L5YC27"/>
<dbReference type="InterPro" id="IPR036291">
    <property type="entry name" value="NAD(P)-bd_dom_sf"/>
</dbReference>
<dbReference type="Pfam" id="PF13561">
    <property type="entry name" value="adh_short_C2"/>
    <property type="match status" value="1"/>
</dbReference>